<keyword evidence="3 7" id="KW-0808">Transferase</keyword>
<dbReference type="SUPFAM" id="SSF75217">
    <property type="entry name" value="alpha/beta knot"/>
    <property type="match status" value="1"/>
</dbReference>
<evidence type="ECO:0000313" key="10">
    <source>
        <dbReference type="Proteomes" id="UP001055105"/>
    </source>
</evidence>
<dbReference type="InterPro" id="IPR029026">
    <property type="entry name" value="tRNA_m1G_MTases_N"/>
</dbReference>
<evidence type="ECO:0000256" key="2">
    <source>
        <dbReference type="ARBA" id="ARBA00022603"/>
    </source>
</evidence>
<keyword evidence="6 7" id="KW-0694">RNA-binding</keyword>
<protein>
    <recommendedName>
        <fullName evidence="7">tRNA (guanosine(18)-2'-O)-methyltransferase</fullName>
        <ecNumber evidence="7">2.1.1.34</ecNumber>
    </recommendedName>
    <alternativeName>
        <fullName evidence="7">tRNA [Gm18] methyltransferase</fullName>
    </alternativeName>
</protein>
<comment type="similarity">
    <text evidence="7">Belongs to the class IV-like SAM-binding methyltransferase superfamily. RNA methyltransferase TrmH family.</text>
</comment>
<dbReference type="InterPro" id="IPR029028">
    <property type="entry name" value="Alpha/beta_knot_MTases"/>
</dbReference>
<proteinExistence type="inferred from homology"/>
<dbReference type="HAMAP" id="MF_02060">
    <property type="entry name" value="tRNA_methyltr_TrmH"/>
    <property type="match status" value="1"/>
</dbReference>
<evidence type="ECO:0000313" key="9">
    <source>
        <dbReference type="EMBL" id="GKI20581.1"/>
    </source>
</evidence>
<keyword evidence="4 7" id="KW-0949">S-adenosyl-L-methionine</keyword>
<evidence type="ECO:0000256" key="4">
    <source>
        <dbReference type="ARBA" id="ARBA00022691"/>
    </source>
</evidence>
<keyword evidence="1 7" id="KW-0820">tRNA-binding</keyword>
<evidence type="ECO:0000259" key="8">
    <source>
        <dbReference type="Pfam" id="PF00588"/>
    </source>
</evidence>
<dbReference type="Pfam" id="PF00588">
    <property type="entry name" value="SpoU_methylase"/>
    <property type="match status" value="1"/>
</dbReference>
<dbReference type="EMBL" id="BQOL01000005">
    <property type="protein sequence ID" value="GKI20581.1"/>
    <property type="molecule type" value="Genomic_DNA"/>
</dbReference>
<comment type="caution">
    <text evidence="7">Lacks conserved residue(s) required for the propagation of feature annotation.</text>
</comment>
<dbReference type="EC" id="2.1.1.34" evidence="7"/>
<keyword evidence="2 7" id="KW-0489">Methyltransferase</keyword>
<organism evidence="9 10">
    <name type="scientific">Alistipes finegoldii</name>
    <dbReference type="NCBI Taxonomy" id="214856"/>
    <lineage>
        <taxon>Bacteria</taxon>
        <taxon>Pseudomonadati</taxon>
        <taxon>Bacteroidota</taxon>
        <taxon>Bacteroidia</taxon>
        <taxon>Bacteroidales</taxon>
        <taxon>Rikenellaceae</taxon>
        <taxon>Alistipes</taxon>
    </lineage>
</organism>
<keyword evidence="5 7" id="KW-0819">tRNA processing</keyword>
<evidence type="ECO:0000256" key="1">
    <source>
        <dbReference type="ARBA" id="ARBA00022555"/>
    </source>
</evidence>
<evidence type="ECO:0000256" key="6">
    <source>
        <dbReference type="ARBA" id="ARBA00022884"/>
    </source>
</evidence>
<feature type="binding site" evidence="7">
    <location>
        <position position="120"/>
    </location>
    <ligand>
        <name>S-adenosyl-L-methionine</name>
        <dbReference type="ChEBI" id="CHEBI:59789"/>
    </ligand>
</feature>
<evidence type="ECO:0000256" key="5">
    <source>
        <dbReference type="ARBA" id="ARBA00022694"/>
    </source>
</evidence>
<name>A0AA37KYI5_9BACT</name>
<feature type="binding site" evidence="7">
    <location>
        <position position="173"/>
    </location>
    <ligand>
        <name>S-adenosyl-L-methionine</name>
        <dbReference type="ChEBI" id="CHEBI:59789"/>
    </ligand>
</feature>
<evidence type="ECO:0000256" key="7">
    <source>
        <dbReference type="HAMAP-Rule" id="MF_02060"/>
    </source>
</evidence>
<dbReference type="InterPro" id="IPR033671">
    <property type="entry name" value="TrmH"/>
</dbReference>
<comment type="catalytic activity">
    <reaction evidence="7">
        <text>guanosine(18) in tRNA + S-adenosyl-L-methionine = 2'-O-methylguanosine(18) in tRNA + S-adenosyl-L-homocysteine + H(+)</text>
        <dbReference type="Rhea" id="RHEA:20077"/>
        <dbReference type="Rhea" id="RHEA-COMP:10190"/>
        <dbReference type="Rhea" id="RHEA-COMP:10192"/>
        <dbReference type="ChEBI" id="CHEBI:15378"/>
        <dbReference type="ChEBI" id="CHEBI:57856"/>
        <dbReference type="ChEBI" id="CHEBI:59789"/>
        <dbReference type="ChEBI" id="CHEBI:74269"/>
        <dbReference type="ChEBI" id="CHEBI:74445"/>
        <dbReference type="EC" id="2.1.1.34"/>
    </reaction>
</comment>
<dbReference type="PANTHER" id="PTHR43453">
    <property type="entry name" value="RRNA METHYLASE-LIKE"/>
    <property type="match status" value="1"/>
</dbReference>
<dbReference type="PANTHER" id="PTHR43453:SF1">
    <property type="entry name" value="TRNA_RRNA METHYLTRANSFERASE SPOU TYPE DOMAIN-CONTAINING PROTEIN"/>
    <property type="match status" value="1"/>
</dbReference>
<comment type="caution">
    <text evidence="9">The sequence shown here is derived from an EMBL/GenBank/DDBJ whole genome shotgun (WGS) entry which is preliminary data.</text>
</comment>
<comment type="function">
    <text evidence="7">Catalyzes the 2'-O methylation of guanosine at position 18 in tRNA.</text>
</comment>
<dbReference type="CDD" id="cd18092">
    <property type="entry name" value="SpoU-like_TrmH"/>
    <property type="match status" value="1"/>
</dbReference>
<evidence type="ECO:0000256" key="3">
    <source>
        <dbReference type="ARBA" id="ARBA00022679"/>
    </source>
</evidence>
<dbReference type="GO" id="GO:0002938">
    <property type="term" value="P:tRNA guanine ribose methylation"/>
    <property type="evidence" value="ECO:0007669"/>
    <property type="project" value="UniProtKB-UniRule"/>
</dbReference>
<dbReference type="InterPro" id="IPR001537">
    <property type="entry name" value="SpoU_MeTrfase"/>
</dbReference>
<sequence>MKMKNTANKGAEWYAERIACLAEFTTSERYEVLRRTVAMRTRYMTVLAENMYHGQNAAALIRHCEAFGVQEMHTVETLCRFEPNPDIVRGTDQWVDVRRHPSTGEALAALRGAGYRIVATTPHREDVTPETFDVAAGPFALVFGTEHAGISDEVIAGADEFLRIPMCGLVESLNVSASAAILIYMLSERMRLTVGEWRMTDAQQAETLFGWMRRSVKDADAILQRKFKD</sequence>
<accession>A0AA37KYI5</accession>
<gene>
    <name evidence="7 9" type="primary">trmH</name>
    <name evidence="9" type="ORF">CE91St16_34890</name>
</gene>
<dbReference type="Gene3D" id="3.40.1280.10">
    <property type="match status" value="1"/>
</dbReference>
<dbReference type="GO" id="GO:0000049">
    <property type="term" value="F:tRNA binding"/>
    <property type="evidence" value="ECO:0007669"/>
    <property type="project" value="UniProtKB-UniRule"/>
</dbReference>
<reference evidence="9" key="1">
    <citation type="submission" date="2022-01" db="EMBL/GenBank/DDBJ databases">
        <title>Novel bile acid biosynthetic pathways are enriched in the microbiome of centenarians.</title>
        <authorList>
            <person name="Sato Y."/>
            <person name="Atarashi K."/>
            <person name="Plichta R.D."/>
            <person name="Arai Y."/>
            <person name="Sasajima S."/>
            <person name="Kearney M.S."/>
            <person name="Suda W."/>
            <person name="Takeshita K."/>
            <person name="Sasaki T."/>
            <person name="Okamoto S."/>
            <person name="Skelly N.A."/>
            <person name="Okamura Y."/>
            <person name="Vlamakis H."/>
            <person name="Li Y."/>
            <person name="Tanoue T."/>
            <person name="Takei H."/>
            <person name="Nittono H."/>
            <person name="Narushima S."/>
            <person name="Irie J."/>
            <person name="Itoh H."/>
            <person name="Moriya K."/>
            <person name="Sugiura Y."/>
            <person name="Suematsu M."/>
            <person name="Moritoki N."/>
            <person name="Shibata S."/>
            <person name="Littman R.D."/>
            <person name="Fischbach A.M."/>
            <person name="Uwamino Y."/>
            <person name="Inoue T."/>
            <person name="Honda A."/>
            <person name="Hattori M."/>
            <person name="Murai T."/>
            <person name="Xavier J.R."/>
            <person name="Hirose N."/>
            <person name="Honda K."/>
        </authorList>
    </citation>
    <scope>NUCLEOTIDE SEQUENCE</scope>
    <source>
        <strain evidence="9">CE91-St16</strain>
    </source>
</reference>
<dbReference type="GO" id="GO:0141100">
    <property type="term" value="F:tRNA (guanine(18)-2'-O)-methyltransferase activity"/>
    <property type="evidence" value="ECO:0007669"/>
    <property type="project" value="UniProtKB-UniRule"/>
</dbReference>
<dbReference type="Proteomes" id="UP001055105">
    <property type="component" value="Unassembled WGS sequence"/>
</dbReference>
<feature type="binding site" evidence="7">
    <location>
        <position position="164"/>
    </location>
    <ligand>
        <name>S-adenosyl-L-methionine</name>
        <dbReference type="ChEBI" id="CHEBI:59789"/>
    </ligand>
</feature>
<dbReference type="AlphaFoldDB" id="A0AA37KYI5"/>
<feature type="domain" description="tRNA/rRNA methyltransferase SpoU type" evidence="8">
    <location>
        <begin position="44"/>
        <end position="184"/>
    </location>
</feature>